<accession>A0ABQ0VG98</accession>
<evidence type="ECO:0000313" key="1">
    <source>
        <dbReference type="EMBL" id="GEL81725.1"/>
    </source>
</evidence>
<keyword evidence="2" id="KW-1185">Reference proteome</keyword>
<organism evidence="1 2">
    <name type="scientific">Enterococcus mundtii</name>
    <dbReference type="NCBI Taxonomy" id="53346"/>
    <lineage>
        <taxon>Bacteria</taxon>
        <taxon>Bacillati</taxon>
        <taxon>Bacillota</taxon>
        <taxon>Bacilli</taxon>
        <taxon>Lactobacillales</taxon>
        <taxon>Enterococcaceae</taxon>
        <taxon>Enterococcus</taxon>
    </lineage>
</organism>
<gene>
    <name evidence="1" type="ORF">EMU01_28690</name>
</gene>
<protein>
    <recommendedName>
        <fullName evidence="3">Fibronectin type III domain-containing protein</fullName>
    </recommendedName>
</protein>
<proteinExistence type="predicted"/>
<name>A0ABQ0VG98_ENTMU</name>
<dbReference type="EMBL" id="BJWA01000034">
    <property type="protein sequence ID" value="GEL81725.1"/>
    <property type="molecule type" value="Genomic_DNA"/>
</dbReference>
<sequence length="91" mass="9997">MNEAQAYVVHYGGANQSDPNDATFMGYSEKNTWTLAVVDIPTLNDGEKIYFYVQAFNEKGVGKDDIEKAAYLNENSLGSAWSDAVVLVQTP</sequence>
<evidence type="ECO:0000313" key="2">
    <source>
        <dbReference type="Proteomes" id="UP000321175"/>
    </source>
</evidence>
<comment type="caution">
    <text evidence="1">The sequence shown here is derived from an EMBL/GenBank/DDBJ whole genome shotgun (WGS) entry which is preliminary data.</text>
</comment>
<dbReference type="Proteomes" id="UP000321175">
    <property type="component" value="Unassembled WGS sequence"/>
</dbReference>
<reference evidence="1 2" key="1">
    <citation type="submission" date="2019-07" db="EMBL/GenBank/DDBJ databases">
        <title>Whole genome shotgun sequence of Enterococcus mundtii NBRC 100490.</title>
        <authorList>
            <person name="Hosoyama A."/>
            <person name="Uohara A."/>
            <person name="Ohji S."/>
            <person name="Ichikawa N."/>
        </authorList>
    </citation>
    <scope>NUCLEOTIDE SEQUENCE [LARGE SCALE GENOMIC DNA]</scope>
    <source>
        <strain evidence="1 2">NBRC 100490</strain>
    </source>
</reference>
<evidence type="ECO:0008006" key="3">
    <source>
        <dbReference type="Google" id="ProtNLM"/>
    </source>
</evidence>